<dbReference type="Proteomes" id="UP001310248">
    <property type="component" value="Unassembled WGS sequence"/>
</dbReference>
<accession>A0ABU7G779</accession>
<dbReference type="Gene3D" id="3.30.559.30">
    <property type="entry name" value="Nonribosomal peptide synthetase, condensation domain"/>
    <property type="match status" value="1"/>
</dbReference>
<dbReference type="PANTHER" id="PTHR28037">
    <property type="entry name" value="ALCOHOL O-ACETYLTRANSFERASE 1-RELATED"/>
    <property type="match status" value="1"/>
</dbReference>
<organism evidence="2 3">
    <name type="scientific">Agarivorans aestuarii</name>
    <dbReference type="NCBI Taxonomy" id="1563703"/>
    <lineage>
        <taxon>Bacteria</taxon>
        <taxon>Pseudomonadati</taxon>
        <taxon>Pseudomonadota</taxon>
        <taxon>Gammaproteobacteria</taxon>
        <taxon>Alteromonadales</taxon>
        <taxon>Alteromonadaceae</taxon>
        <taxon>Agarivorans</taxon>
    </lineage>
</organism>
<dbReference type="InterPro" id="IPR023213">
    <property type="entry name" value="CAT-like_dom_sf"/>
</dbReference>
<dbReference type="InterPro" id="IPR052058">
    <property type="entry name" value="Alcohol_O-acetyltransferase"/>
</dbReference>
<feature type="domain" description="Condensation" evidence="1">
    <location>
        <begin position="27"/>
        <end position="154"/>
    </location>
</feature>
<dbReference type="Pfam" id="PF00668">
    <property type="entry name" value="Condensation"/>
    <property type="match status" value="1"/>
</dbReference>
<dbReference type="EMBL" id="JAYDYW010000011">
    <property type="protein sequence ID" value="MEE1675101.1"/>
    <property type="molecule type" value="Genomic_DNA"/>
</dbReference>
<gene>
    <name evidence="2" type="ORF">SNR37_000423</name>
</gene>
<dbReference type="InterPro" id="IPR001242">
    <property type="entry name" value="Condensation_dom"/>
</dbReference>
<evidence type="ECO:0000259" key="1">
    <source>
        <dbReference type="Pfam" id="PF00668"/>
    </source>
</evidence>
<dbReference type="RefSeq" id="WP_329776076.1">
    <property type="nucleotide sequence ID" value="NZ_JAYDYW010000011.1"/>
</dbReference>
<evidence type="ECO:0000313" key="2">
    <source>
        <dbReference type="EMBL" id="MEE1675101.1"/>
    </source>
</evidence>
<reference evidence="2 3" key="2">
    <citation type="submission" date="2023-12" db="EMBL/GenBank/DDBJ databases">
        <authorList>
            <consortium name="Cladostephus spongiosus"/>
            <person name="Lorente B."/>
            <person name="Cabral C."/>
            <person name="Frias J."/>
            <person name="Faria J."/>
            <person name="Toubarro D."/>
        </authorList>
    </citation>
    <scope>NUCLEOTIDE SEQUENCE [LARGE SCALE GENOMIC DNA]</scope>
    <source>
        <strain evidence="2 3">ZMCS4</strain>
    </source>
</reference>
<sequence>MTIRQLGKTESLFAELTSTGAMLVVNAVTVTGRINAHFIPRIHQLLQLRHPFLSLCLNQVAQQWQWQECASQPELEVAEIDDSKLPFSQALRDIMQQHTNTPLELGGPLWRVSVLLGQQQSALVISMHHSICDGLSAASLLAEWLERHQQVAQQAVPDIQRLSIRAGVHQALALDEYSLDDNPFASPISPAQAGVWLNQAGLEQSQQNKLELLSFCQQQSQRLLAISRQYQVSLTITLYCAAIEVAAKIARSPVSAVSAGGNANVRPIVEPPVNHQELACYVSMFSFEVASDSSQDFWQRALKIKQAYKEKVDSGLHLVSCNDNWWEAQAPRRADDEMQQVAGRFNCLHLSNLGPLEPVFGSLEDSGLIPQQYYFTAAQHLVGAIFWLGAQSVAGALSLTVNCVEPMVDQAMRNEFSSLLTQRLLDLIDDH</sequence>
<evidence type="ECO:0000313" key="3">
    <source>
        <dbReference type="Proteomes" id="UP001310248"/>
    </source>
</evidence>
<name>A0ABU7G779_9ALTE</name>
<dbReference type="SUPFAM" id="SSF52777">
    <property type="entry name" value="CoA-dependent acyltransferases"/>
    <property type="match status" value="2"/>
</dbReference>
<reference evidence="3" key="1">
    <citation type="submission" date="2023-07" db="EMBL/GenBank/DDBJ databases">
        <title>Draft genome sequence of Agarivorans aestuarii strain ZMCS4, a CAZymes producing bacteria isolated from the marine brown algae Clodostephus spongiosus.</title>
        <authorList>
            <person name="Lorente B."/>
            <person name="Cabral C."/>
            <person name="Frias J."/>
            <person name="Faria J."/>
            <person name="Toubarro D."/>
        </authorList>
    </citation>
    <scope>NUCLEOTIDE SEQUENCE [LARGE SCALE GENOMIC DNA]</scope>
    <source>
        <strain evidence="3">ZMCS4</strain>
    </source>
</reference>
<dbReference type="Gene3D" id="3.30.559.10">
    <property type="entry name" value="Chloramphenicol acetyltransferase-like domain"/>
    <property type="match status" value="1"/>
</dbReference>
<comment type="caution">
    <text evidence="2">The sequence shown here is derived from an EMBL/GenBank/DDBJ whole genome shotgun (WGS) entry which is preliminary data.</text>
</comment>
<protein>
    <submittedName>
        <fullName evidence="2">Condensation domain-containing protein</fullName>
    </submittedName>
</protein>
<dbReference type="PANTHER" id="PTHR28037:SF1">
    <property type="entry name" value="ALCOHOL O-ACETYLTRANSFERASE 1-RELATED"/>
    <property type="match status" value="1"/>
</dbReference>
<proteinExistence type="predicted"/>
<keyword evidence="3" id="KW-1185">Reference proteome</keyword>